<reference evidence="4" key="1">
    <citation type="submission" date="2023-10" db="EMBL/GenBank/DDBJ databases">
        <authorList>
            <person name="Chen Y."/>
            <person name="Shah S."/>
            <person name="Dougan E. K."/>
            <person name="Thang M."/>
            <person name="Chan C."/>
        </authorList>
    </citation>
    <scope>NUCLEOTIDE SEQUENCE [LARGE SCALE GENOMIC DNA]</scope>
</reference>
<feature type="non-terminal residue" evidence="4">
    <location>
        <position position="474"/>
    </location>
</feature>
<evidence type="ECO:0000256" key="1">
    <source>
        <dbReference type="PROSITE-ProRule" id="PRU00047"/>
    </source>
</evidence>
<dbReference type="PROSITE" id="PS50158">
    <property type="entry name" value="ZF_CCHC"/>
    <property type="match status" value="1"/>
</dbReference>
<dbReference type="Gene3D" id="4.10.60.10">
    <property type="entry name" value="Zinc finger, CCHC-type"/>
    <property type="match status" value="1"/>
</dbReference>
<dbReference type="Proteomes" id="UP001189429">
    <property type="component" value="Unassembled WGS sequence"/>
</dbReference>
<feature type="compositionally biased region" description="Basic and acidic residues" evidence="2">
    <location>
        <begin position="362"/>
        <end position="385"/>
    </location>
</feature>
<evidence type="ECO:0000313" key="5">
    <source>
        <dbReference type="Proteomes" id="UP001189429"/>
    </source>
</evidence>
<feature type="domain" description="CCHC-type" evidence="3">
    <location>
        <begin position="351"/>
        <end position="367"/>
    </location>
</feature>
<keyword evidence="5" id="KW-1185">Reference proteome</keyword>
<gene>
    <name evidence="4" type="ORF">PCOR1329_LOCUS28613</name>
</gene>
<comment type="caution">
    <text evidence="4">The sequence shown here is derived from an EMBL/GenBank/DDBJ whole genome shotgun (WGS) entry which is preliminary data.</text>
</comment>
<protein>
    <recommendedName>
        <fullName evidence="3">CCHC-type domain-containing protein</fullName>
    </recommendedName>
</protein>
<dbReference type="EMBL" id="CAUYUJ010010591">
    <property type="protein sequence ID" value="CAK0829781.1"/>
    <property type="molecule type" value="Genomic_DNA"/>
</dbReference>
<proteinExistence type="predicted"/>
<dbReference type="SMART" id="SM00343">
    <property type="entry name" value="ZnF_C2HC"/>
    <property type="match status" value="1"/>
</dbReference>
<keyword evidence="1" id="KW-0863">Zinc-finger</keyword>
<keyword evidence="1" id="KW-0862">Zinc</keyword>
<name>A0ABN9SCR1_9DINO</name>
<dbReference type="SUPFAM" id="SSF57756">
    <property type="entry name" value="Retrovirus zinc finger-like domains"/>
    <property type="match status" value="1"/>
</dbReference>
<feature type="non-terminal residue" evidence="4">
    <location>
        <position position="1"/>
    </location>
</feature>
<dbReference type="InterPro" id="IPR036875">
    <property type="entry name" value="Znf_CCHC_sf"/>
</dbReference>
<feature type="compositionally biased region" description="Low complexity" evidence="2">
    <location>
        <begin position="63"/>
        <end position="79"/>
    </location>
</feature>
<sequence>RPGDWSWSDASWWWWQTGRSYCDWGSWAWEWKGLAWTVLNLPEQPPLLRWTGRAVAGEGFGEPPLTTPALASAAAPADAPRAEGARPAARQPPAPRATPGTAAGVPPQPSATLGATWGAASSAEGPRPALEAEGAASPPPAPRQRYDSVGGAAAGAADWKPNDTQGPLPWQGFERLDARMVHVRRWSRRTGLPPEQQAGKVIDGFLADLQERLLHCAVELDGIGGMEIMFGFLKRRRGDQDGDEAKGASRLALEDTEIRQGETLAQYEDLESVMRGLLKMGVRKKASVPKQRVYAVDSDDDVDEPDPIYYELEEDLIMDDEGALAVNEAIAAQKLDRRQRLSISRLNERTRCANCGQKGHWRKECTNPHKPKSEQEAAPRPKRELGGGSLYVAAGTLGGDDFMVGSIRTQELIANALDETTSMEVYAFGAHSEEPEGAVDTAAGQALVGQKQLTNLQEKCAKLGGAIPSREAKG</sequence>
<organism evidence="4 5">
    <name type="scientific">Prorocentrum cordatum</name>
    <dbReference type="NCBI Taxonomy" id="2364126"/>
    <lineage>
        <taxon>Eukaryota</taxon>
        <taxon>Sar</taxon>
        <taxon>Alveolata</taxon>
        <taxon>Dinophyceae</taxon>
        <taxon>Prorocentrales</taxon>
        <taxon>Prorocentraceae</taxon>
        <taxon>Prorocentrum</taxon>
    </lineage>
</organism>
<keyword evidence="1" id="KW-0479">Metal-binding</keyword>
<dbReference type="InterPro" id="IPR001878">
    <property type="entry name" value="Znf_CCHC"/>
</dbReference>
<accession>A0ABN9SCR1</accession>
<evidence type="ECO:0000256" key="2">
    <source>
        <dbReference type="SAM" id="MobiDB-lite"/>
    </source>
</evidence>
<dbReference type="Pfam" id="PF00098">
    <property type="entry name" value="zf-CCHC"/>
    <property type="match status" value="1"/>
</dbReference>
<evidence type="ECO:0000259" key="3">
    <source>
        <dbReference type="PROSITE" id="PS50158"/>
    </source>
</evidence>
<feature type="region of interest" description="Disordered" evidence="2">
    <location>
        <begin position="358"/>
        <end position="386"/>
    </location>
</feature>
<feature type="region of interest" description="Disordered" evidence="2">
    <location>
        <begin position="59"/>
        <end position="166"/>
    </location>
</feature>
<evidence type="ECO:0000313" key="4">
    <source>
        <dbReference type="EMBL" id="CAK0829781.1"/>
    </source>
</evidence>